<keyword evidence="2" id="KW-1185">Reference proteome</keyword>
<organism evidence="1 2">
    <name type="scientific">Candidatus Phycorickettsia trachydisci</name>
    <dbReference type="NCBI Taxonomy" id="2115978"/>
    <lineage>
        <taxon>Bacteria</taxon>
        <taxon>Pseudomonadati</taxon>
        <taxon>Pseudomonadota</taxon>
        <taxon>Alphaproteobacteria</taxon>
        <taxon>Rickettsiales</taxon>
        <taxon>Rickettsiaceae</taxon>
        <taxon>Candidatus Phycorickettsia</taxon>
    </lineage>
</organism>
<accession>A0A2P1P8T4</accession>
<dbReference type="EMBL" id="CP027845">
    <property type="protein sequence ID" value="AVP87688.1"/>
    <property type="molecule type" value="Genomic_DNA"/>
</dbReference>
<dbReference type="AlphaFoldDB" id="A0A2P1P8T4"/>
<dbReference type="Proteomes" id="UP000241762">
    <property type="component" value="Chromosome"/>
</dbReference>
<gene>
    <name evidence="1" type="ORF">phytr_7510</name>
</gene>
<sequence>MSVNTKSTLKVQIGHLLSEALTKKAIEIPVNLAATAITNYFNLGGKIASPDAYYITADRIDNFTNGTISILTGVLAHVTVKDYVKSTFDYLLSPVFGYKHSDLGESLDFVREKSLESHDIIKEDMDLVGAESIPAY</sequence>
<dbReference type="RefSeq" id="WP_106874540.1">
    <property type="nucleotide sequence ID" value="NZ_CP027845.1"/>
</dbReference>
<name>A0A2P1P8T4_9RICK</name>
<proteinExistence type="predicted"/>
<dbReference type="KEGG" id="ptc:phytr_7510"/>
<evidence type="ECO:0000313" key="2">
    <source>
        <dbReference type="Proteomes" id="UP000241762"/>
    </source>
</evidence>
<reference evidence="1 2" key="1">
    <citation type="submission" date="2018-03" db="EMBL/GenBank/DDBJ databases">
        <title>A gene transfer event suggests a long-term partnership between eustigmatophyte algae and a novel lineage of endosymbiotic bacteria.</title>
        <authorList>
            <person name="Yurchenko T."/>
            <person name="Sevcikova T."/>
            <person name="Pribyl P."/>
            <person name="El Karkouri K."/>
            <person name="Klimes V."/>
            <person name="Amaral R."/>
            <person name="Zbrankova V."/>
            <person name="Kim E."/>
            <person name="Raoult D."/>
            <person name="Santos L.M.A."/>
            <person name="Elias M."/>
        </authorList>
    </citation>
    <scope>NUCLEOTIDE SEQUENCE [LARGE SCALE GENOMIC DNA]</scope>
    <source>
        <strain evidence="1">CCALA 838</strain>
    </source>
</reference>
<evidence type="ECO:0000313" key="1">
    <source>
        <dbReference type="EMBL" id="AVP87688.1"/>
    </source>
</evidence>
<protein>
    <submittedName>
        <fullName evidence="1">Uncharacterized protein</fullName>
    </submittedName>
</protein>